<dbReference type="GO" id="GO:0005737">
    <property type="term" value="C:cytoplasm"/>
    <property type="evidence" value="ECO:0007669"/>
    <property type="project" value="TreeGrafter"/>
</dbReference>
<dbReference type="GO" id="GO:0006684">
    <property type="term" value="P:sphingomyelin metabolic process"/>
    <property type="evidence" value="ECO:0007669"/>
    <property type="project" value="TreeGrafter"/>
</dbReference>
<sequence>MLLTEGRGTLMDPEGLYDEDTITPDNLQKVLESEEGRREYLVFSNCKNHPSSQKGRKIPLKSGGRRIDYALYSEDGLNPDWKVEMEEFSFVTQLAGLTDHLAVAMRLLVSMGEEDP</sequence>
<protein>
    <submittedName>
        <fullName evidence="2">Uncharacterized protein</fullName>
    </submittedName>
</protein>
<organism evidence="2 3">
    <name type="scientific">Scyliorhinus torazame</name>
    <name type="common">Cloudy catshark</name>
    <name type="synonym">Catulus torazame</name>
    <dbReference type="NCBI Taxonomy" id="75743"/>
    <lineage>
        <taxon>Eukaryota</taxon>
        <taxon>Metazoa</taxon>
        <taxon>Chordata</taxon>
        <taxon>Craniata</taxon>
        <taxon>Vertebrata</taxon>
        <taxon>Chondrichthyes</taxon>
        <taxon>Elasmobranchii</taxon>
        <taxon>Galeomorphii</taxon>
        <taxon>Galeoidea</taxon>
        <taxon>Carcharhiniformes</taxon>
        <taxon>Scyliorhinidae</taxon>
        <taxon>Scyliorhinus</taxon>
    </lineage>
</organism>
<reference evidence="2 3" key="1">
    <citation type="journal article" date="2018" name="Nat. Ecol. Evol.">
        <title>Shark genomes provide insights into elasmobranch evolution and the origin of vertebrates.</title>
        <authorList>
            <person name="Hara Y"/>
            <person name="Yamaguchi K"/>
            <person name="Onimaru K"/>
            <person name="Kadota M"/>
            <person name="Koyanagi M"/>
            <person name="Keeley SD"/>
            <person name="Tatsumi K"/>
            <person name="Tanaka K"/>
            <person name="Motone F"/>
            <person name="Kageyama Y"/>
            <person name="Nozu R"/>
            <person name="Adachi N"/>
            <person name="Nishimura O"/>
            <person name="Nakagawa R"/>
            <person name="Tanegashima C"/>
            <person name="Kiyatake I"/>
            <person name="Matsumoto R"/>
            <person name="Murakumo K"/>
            <person name="Nishida K"/>
            <person name="Terakita A"/>
            <person name="Kuratani S"/>
            <person name="Sato K"/>
            <person name="Hyodo S Kuraku.S."/>
        </authorList>
    </citation>
    <scope>NUCLEOTIDE SEQUENCE [LARGE SCALE GENOMIC DNA]</scope>
</reference>
<dbReference type="GO" id="GO:0004767">
    <property type="term" value="F:sphingomyelin phosphodiesterase activity"/>
    <property type="evidence" value="ECO:0007669"/>
    <property type="project" value="InterPro"/>
</dbReference>
<dbReference type="GO" id="GO:0016020">
    <property type="term" value="C:membrane"/>
    <property type="evidence" value="ECO:0007669"/>
    <property type="project" value="GOC"/>
</dbReference>
<comment type="caution">
    <text evidence="2">The sequence shown here is derived from an EMBL/GenBank/DDBJ whole genome shotgun (WGS) entry which is preliminary data.</text>
</comment>
<name>A0A401P241_SCYTO</name>
<gene>
    <name evidence="2" type="ORF">scyTo_0015096</name>
</gene>
<proteinExistence type="predicted"/>
<dbReference type="EMBL" id="BFAA01008392">
    <property type="protein sequence ID" value="GCB67209.1"/>
    <property type="molecule type" value="Genomic_DNA"/>
</dbReference>
<feature type="region of interest" description="Disordered" evidence="1">
    <location>
        <begin position="1"/>
        <end position="21"/>
    </location>
</feature>
<dbReference type="InterPro" id="IPR038772">
    <property type="entry name" value="Sph/SMPD2-like"/>
</dbReference>
<dbReference type="AlphaFoldDB" id="A0A401P241"/>
<dbReference type="OrthoDB" id="8687985at2759"/>
<evidence type="ECO:0000256" key="1">
    <source>
        <dbReference type="SAM" id="MobiDB-lite"/>
    </source>
</evidence>
<keyword evidence="3" id="KW-1185">Reference proteome</keyword>
<evidence type="ECO:0000313" key="2">
    <source>
        <dbReference type="EMBL" id="GCB67209.1"/>
    </source>
</evidence>
<dbReference type="Proteomes" id="UP000288216">
    <property type="component" value="Unassembled WGS sequence"/>
</dbReference>
<dbReference type="STRING" id="75743.A0A401P241"/>
<accession>A0A401P241</accession>
<evidence type="ECO:0000313" key="3">
    <source>
        <dbReference type="Proteomes" id="UP000288216"/>
    </source>
</evidence>
<dbReference type="PANTHER" id="PTHR16320">
    <property type="entry name" value="SPHINGOMYELINASE FAMILY MEMBER"/>
    <property type="match status" value="1"/>
</dbReference>
<dbReference type="PANTHER" id="PTHR16320:SF8">
    <property type="entry name" value="SPHINGOMYELIN PHOSPHODIESTERASE 3"/>
    <property type="match status" value="1"/>
</dbReference>